<protein>
    <recommendedName>
        <fullName evidence="1">Helitron helicase-like domain-containing protein</fullName>
    </recommendedName>
</protein>
<name>A0A4Y2K916_ARAVE</name>
<dbReference type="AlphaFoldDB" id="A0A4Y2K916"/>
<dbReference type="PANTHER" id="PTHR10492">
    <property type="match status" value="1"/>
</dbReference>
<organism evidence="2 3">
    <name type="scientific">Araneus ventricosus</name>
    <name type="common">Orbweaver spider</name>
    <name type="synonym">Epeira ventricosa</name>
    <dbReference type="NCBI Taxonomy" id="182803"/>
    <lineage>
        <taxon>Eukaryota</taxon>
        <taxon>Metazoa</taxon>
        <taxon>Ecdysozoa</taxon>
        <taxon>Arthropoda</taxon>
        <taxon>Chelicerata</taxon>
        <taxon>Arachnida</taxon>
        <taxon>Araneae</taxon>
        <taxon>Araneomorphae</taxon>
        <taxon>Entelegynae</taxon>
        <taxon>Araneoidea</taxon>
        <taxon>Araneidae</taxon>
        <taxon>Araneus</taxon>
    </lineage>
</organism>
<evidence type="ECO:0000313" key="2">
    <source>
        <dbReference type="EMBL" id="GBM98811.1"/>
    </source>
</evidence>
<evidence type="ECO:0000313" key="3">
    <source>
        <dbReference type="Proteomes" id="UP000499080"/>
    </source>
</evidence>
<feature type="domain" description="Helitron helicase-like" evidence="1">
    <location>
        <begin position="2"/>
        <end position="34"/>
    </location>
</feature>
<gene>
    <name evidence="2" type="ORF">AVEN_46308_1</name>
</gene>
<accession>A0A4Y2K916</accession>
<reference evidence="2 3" key="1">
    <citation type="journal article" date="2019" name="Sci. Rep.">
        <title>Orb-weaving spider Araneus ventricosus genome elucidates the spidroin gene catalogue.</title>
        <authorList>
            <person name="Kono N."/>
            <person name="Nakamura H."/>
            <person name="Ohtoshi R."/>
            <person name="Moran D.A.P."/>
            <person name="Shinohara A."/>
            <person name="Yoshida Y."/>
            <person name="Fujiwara M."/>
            <person name="Mori M."/>
            <person name="Tomita M."/>
            <person name="Arakawa K."/>
        </authorList>
    </citation>
    <scope>NUCLEOTIDE SEQUENCE [LARGE SCALE GENOMIC DNA]</scope>
</reference>
<comment type="caution">
    <text evidence="2">The sequence shown here is derived from an EMBL/GenBank/DDBJ whole genome shotgun (WGS) entry which is preliminary data.</text>
</comment>
<dbReference type="OrthoDB" id="6425749at2759"/>
<sequence length="351" mass="40805">MDDLTVHGVLEKSIAHVYTIEFQKRGWPHAHILIVLRAEDKFSTSEHIDKFVCAEIPSSIENPRLHEIVTKCLMHSPSGIENPGAPCMETGQCKKMFPREFRTETTMNVSGYPLYRRCPGVTAFVRGREMDNRFVVPYIPCLLLKYNAHINFEVCTSLRAVKSIYKYIYEGADYANMVLTAGQVQYNDIANYIDARYVSAPEAMWRLLGSHMHERSHAVMRLLLHLPNQKRVTFKDGHEEDALEAARSRQTMLESWFQLNQSDPDALTLLYTDIPYNYVYDRNNWKRRKREGNKIVARMYVVNAKDAERFYLRILSLHVPDATCFKTIDNAIYDTFKQAAFHRHLLNSDEE</sequence>
<dbReference type="EMBL" id="BGPR01004360">
    <property type="protein sequence ID" value="GBM98811.1"/>
    <property type="molecule type" value="Genomic_DNA"/>
</dbReference>
<dbReference type="InterPro" id="IPR025476">
    <property type="entry name" value="Helitron_helicase-like"/>
</dbReference>
<proteinExistence type="predicted"/>
<dbReference type="Pfam" id="PF14214">
    <property type="entry name" value="Helitron_like_N"/>
    <property type="match status" value="1"/>
</dbReference>
<dbReference type="Proteomes" id="UP000499080">
    <property type="component" value="Unassembled WGS sequence"/>
</dbReference>
<evidence type="ECO:0000259" key="1">
    <source>
        <dbReference type="Pfam" id="PF14214"/>
    </source>
</evidence>
<dbReference type="PANTHER" id="PTHR10492:SF94">
    <property type="entry name" value="ATP-DEPENDENT DNA HELICASE"/>
    <property type="match status" value="1"/>
</dbReference>
<keyword evidence="3" id="KW-1185">Reference proteome</keyword>